<dbReference type="InterPro" id="IPR014746">
    <property type="entry name" value="Gln_synth/guanido_kin_cat_dom"/>
</dbReference>
<keyword evidence="1" id="KW-0436">Ligase</keyword>
<accession>A0ABX1NYI6</accession>
<name>A0ABX1NYI6_9RHOO</name>
<evidence type="ECO:0000313" key="1">
    <source>
        <dbReference type="EMBL" id="NMG17104.1"/>
    </source>
</evidence>
<dbReference type="GO" id="GO:0016874">
    <property type="term" value="F:ligase activity"/>
    <property type="evidence" value="ECO:0007669"/>
    <property type="project" value="UniProtKB-KW"/>
</dbReference>
<protein>
    <submittedName>
        <fullName evidence="1">Glutamate--cysteine ligase</fullName>
    </submittedName>
</protein>
<organism evidence="1 2">
    <name type="scientific">Aromatoleum bremense</name>
    <dbReference type="NCBI Taxonomy" id="76115"/>
    <lineage>
        <taxon>Bacteria</taxon>
        <taxon>Pseudomonadati</taxon>
        <taxon>Pseudomonadota</taxon>
        <taxon>Betaproteobacteria</taxon>
        <taxon>Rhodocyclales</taxon>
        <taxon>Rhodocyclaceae</taxon>
        <taxon>Aromatoleum</taxon>
    </lineage>
</organism>
<dbReference type="PANTHER" id="PTHR36510:SF1">
    <property type="entry name" value="GLUTAMATE--CYSTEINE LIGASE 2-RELATED"/>
    <property type="match status" value="1"/>
</dbReference>
<dbReference type="RefSeq" id="WP_169203648.1">
    <property type="nucleotide sequence ID" value="NZ_CP059467.1"/>
</dbReference>
<dbReference type="SUPFAM" id="SSF55931">
    <property type="entry name" value="Glutamine synthetase/guanido kinase"/>
    <property type="match status" value="1"/>
</dbReference>
<dbReference type="InterPro" id="IPR006336">
    <property type="entry name" value="GCS2"/>
</dbReference>
<dbReference type="PANTHER" id="PTHR36510">
    <property type="entry name" value="GLUTAMATE--CYSTEINE LIGASE 2-RELATED"/>
    <property type="match status" value="1"/>
</dbReference>
<keyword evidence="2" id="KW-1185">Reference proteome</keyword>
<sequence>MSPEHPTHPRTTPHGAAESCASHAPVLDAFGGYGVEIEYMIVDRDGLDVRPIADELLCLGAGHPAADVERGEMGWSNELALHVLEIKNRFPAATLDALPAAFHAEITAINALLERHGAQLLPGGMHPWMDPHTETRLWTHENCAIYSTYDRIFDCRRHGWGNLQSVHLNLPFGDDEQFARLHAAIRLVLPILPALAASSPIADGRLTGFMDYRLEVYRDHQRQLPSSIGECIPRPSASQAEYRAQILAPMYREAAEYGDGGVLQHEWLNVRAAIPRFERNAIEIRVLDVQECPHADLAIAAVTAALVRRLYDSYRAAPAADTAIRTAALVATFRACLRDAEQTQIDDAGYLAQLGLDCGPCRADELWARLIDLLVAEDRLAPRWHAPLQLILERGPLARRIVASLGEDAGRLQMRDVYRELCECLRDNRQFQGTE</sequence>
<dbReference type="InterPro" id="IPR050141">
    <property type="entry name" value="GCL_type2/YbdK_subfam"/>
</dbReference>
<dbReference type="Gene3D" id="3.30.590.20">
    <property type="match status" value="1"/>
</dbReference>
<proteinExistence type="predicted"/>
<gene>
    <name evidence="1" type="ORF">GPA24_16495</name>
</gene>
<reference evidence="1 2" key="1">
    <citation type="submission" date="2019-12" db="EMBL/GenBank/DDBJ databases">
        <title>Comparative genomics gives insights into the taxonomy of the Azoarcus-Aromatoleum group and reveals separate origins of nif in the plant-associated Azoarcus and non-plant-associated Aromatoleum sub-groups.</title>
        <authorList>
            <person name="Lafos M."/>
            <person name="Maluk M."/>
            <person name="Batista M."/>
            <person name="Junghare M."/>
            <person name="Carmona M."/>
            <person name="Faoro H."/>
            <person name="Cruz L.M."/>
            <person name="Battistoni F."/>
            <person name="De Souza E."/>
            <person name="Pedrosa F."/>
            <person name="Chen W.-M."/>
            <person name="Poole P.S."/>
            <person name="Dixon R.A."/>
            <person name="James E.K."/>
        </authorList>
    </citation>
    <scope>NUCLEOTIDE SEQUENCE [LARGE SCALE GENOMIC DNA]</scope>
    <source>
        <strain evidence="1 2">PbN1</strain>
    </source>
</reference>
<evidence type="ECO:0000313" key="2">
    <source>
        <dbReference type="Proteomes" id="UP000633943"/>
    </source>
</evidence>
<dbReference type="Pfam" id="PF04107">
    <property type="entry name" value="GCS2"/>
    <property type="match status" value="1"/>
</dbReference>
<comment type="caution">
    <text evidence="1">The sequence shown here is derived from an EMBL/GenBank/DDBJ whole genome shotgun (WGS) entry which is preliminary data.</text>
</comment>
<dbReference type="Proteomes" id="UP000633943">
    <property type="component" value="Unassembled WGS sequence"/>
</dbReference>
<dbReference type="EMBL" id="WTVP01000059">
    <property type="protein sequence ID" value="NMG17104.1"/>
    <property type="molecule type" value="Genomic_DNA"/>
</dbReference>